<sequence length="151" mass="17078">MGQTTDAWWTRVERIMPYVPLVISTIGRKRDAGDADFKAAAEDGVFTKEEIKSVFGIDDKGLAKFIETYDMDDNGVVKVEEYEEVVALAESRYPSSSQCQSYYEDKVHNSLTTFLVDNCQGQVQNATALTRFHNRKPLRDAQSSLKKIVEN</sequence>
<dbReference type="AlphaFoldDB" id="V4C9F2"/>
<proteinExistence type="predicted"/>
<dbReference type="EMBL" id="KB201262">
    <property type="protein sequence ID" value="ESO98369.1"/>
    <property type="molecule type" value="Genomic_DNA"/>
</dbReference>
<reference evidence="2 3" key="1">
    <citation type="journal article" date="2013" name="Nature">
        <title>Insights into bilaterian evolution from three spiralian genomes.</title>
        <authorList>
            <person name="Simakov O."/>
            <person name="Marletaz F."/>
            <person name="Cho S.J."/>
            <person name="Edsinger-Gonzales E."/>
            <person name="Havlak P."/>
            <person name="Hellsten U."/>
            <person name="Kuo D.H."/>
            <person name="Larsson T."/>
            <person name="Lv J."/>
            <person name="Arendt D."/>
            <person name="Savage R."/>
            <person name="Osoegawa K."/>
            <person name="de Jong P."/>
            <person name="Grimwood J."/>
            <person name="Chapman J.A."/>
            <person name="Shapiro H."/>
            <person name="Aerts A."/>
            <person name="Otillar R.P."/>
            <person name="Terry A.Y."/>
            <person name="Boore J.L."/>
            <person name="Grigoriev I.V."/>
            <person name="Lindberg D.R."/>
            <person name="Seaver E.C."/>
            <person name="Weisblat D.A."/>
            <person name="Putnam N.H."/>
            <person name="Rokhsar D.S."/>
        </authorList>
    </citation>
    <scope>NUCLEOTIDE SEQUENCE [LARGE SCALE GENOMIC DNA]</scope>
</reference>
<dbReference type="KEGG" id="lgi:LOTGIDRAFT_159174"/>
<dbReference type="GO" id="GO:0005509">
    <property type="term" value="F:calcium ion binding"/>
    <property type="evidence" value="ECO:0007669"/>
    <property type="project" value="InterPro"/>
</dbReference>
<feature type="domain" description="EF-hand" evidence="1">
    <location>
        <begin position="57"/>
        <end position="92"/>
    </location>
</feature>
<dbReference type="PROSITE" id="PS50222">
    <property type="entry name" value="EF_HAND_2"/>
    <property type="match status" value="1"/>
</dbReference>
<accession>V4C9F2</accession>
<evidence type="ECO:0000259" key="1">
    <source>
        <dbReference type="PROSITE" id="PS50222"/>
    </source>
</evidence>
<evidence type="ECO:0000313" key="2">
    <source>
        <dbReference type="EMBL" id="ESO98369.1"/>
    </source>
</evidence>
<dbReference type="SUPFAM" id="SSF47473">
    <property type="entry name" value="EF-hand"/>
    <property type="match status" value="1"/>
</dbReference>
<protein>
    <recommendedName>
        <fullName evidence="1">EF-hand domain-containing protein</fullName>
    </recommendedName>
</protein>
<evidence type="ECO:0000313" key="3">
    <source>
        <dbReference type="Proteomes" id="UP000030746"/>
    </source>
</evidence>
<dbReference type="CTD" id="20237979"/>
<dbReference type="InterPro" id="IPR002048">
    <property type="entry name" value="EF_hand_dom"/>
</dbReference>
<dbReference type="RefSeq" id="XP_009051064.1">
    <property type="nucleotide sequence ID" value="XM_009052816.1"/>
</dbReference>
<organism evidence="2 3">
    <name type="scientific">Lottia gigantea</name>
    <name type="common">Giant owl limpet</name>
    <dbReference type="NCBI Taxonomy" id="225164"/>
    <lineage>
        <taxon>Eukaryota</taxon>
        <taxon>Metazoa</taxon>
        <taxon>Spiralia</taxon>
        <taxon>Lophotrochozoa</taxon>
        <taxon>Mollusca</taxon>
        <taxon>Gastropoda</taxon>
        <taxon>Patellogastropoda</taxon>
        <taxon>Lottioidea</taxon>
        <taxon>Lottiidae</taxon>
        <taxon>Lottia</taxon>
    </lineage>
</organism>
<name>V4C9F2_LOTGI</name>
<dbReference type="Proteomes" id="UP000030746">
    <property type="component" value="Unassembled WGS sequence"/>
</dbReference>
<keyword evidence="3" id="KW-1185">Reference proteome</keyword>
<dbReference type="InterPro" id="IPR011992">
    <property type="entry name" value="EF-hand-dom_pair"/>
</dbReference>
<gene>
    <name evidence="2" type="ORF">LOTGIDRAFT_159174</name>
</gene>
<dbReference type="GeneID" id="20237979"/>
<dbReference type="HOGENOM" id="CLU_1733564_0_0_1"/>